<keyword evidence="2" id="KW-1185">Reference proteome</keyword>
<gene>
    <name evidence="1" type="ORF">VNO77_03822</name>
</gene>
<organism evidence="1 2">
    <name type="scientific">Canavalia gladiata</name>
    <name type="common">Sword bean</name>
    <name type="synonym">Dolichos gladiatus</name>
    <dbReference type="NCBI Taxonomy" id="3824"/>
    <lineage>
        <taxon>Eukaryota</taxon>
        <taxon>Viridiplantae</taxon>
        <taxon>Streptophyta</taxon>
        <taxon>Embryophyta</taxon>
        <taxon>Tracheophyta</taxon>
        <taxon>Spermatophyta</taxon>
        <taxon>Magnoliopsida</taxon>
        <taxon>eudicotyledons</taxon>
        <taxon>Gunneridae</taxon>
        <taxon>Pentapetalae</taxon>
        <taxon>rosids</taxon>
        <taxon>fabids</taxon>
        <taxon>Fabales</taxon>
        <taxon>Fabaceae</taxon>
        <taxon>Papilionoideae</taxon>
        <taxon>50 kb inversion clade</taxon>
        <taxon>NPAAA clade</taxon>
        <taxon>indigoferoid/millettioid clade</taxon>
        <taxon>Phaseoleae</taxon>
        <taxon>Canavalia</taxon>
    </lineage>
</organism>
<name>A0AAN9MW90_CANGL</name>
<evidence type="ECO:0000313" key="1">
    <source>
        <dbReference type="EMBL" id="KAK7361741.1"/>
    </source>
</evidence>
<dbReference type="Proteomes" id="UP001367508">
    <property type="component" value="Unassembled WGS sequence"/>
</dbReference>
<accession>A0AAN9MW90</accession>
<sequence length="85" mass="9622">MSSSHRNGCQTLLVGIAHSLLIILKGGHLKFARATWRLWSDQPHDFVLRGPVYTFESPAGLWERAEHEPDHALTLPRACAHYFDS</sequence>
<proteinExistence type="predicted"/>
<protein>
    <submittedName>
        <fullName evidence="1">Uncharacterized protein</fullName>
    </submittedName>
</protein>
<dbReference type="AlphaFoldDB" id="A0AAN9MW90"/>
<comment type="caution">
    <text evidence="1">The sequence shown here is derived from an EMBL/GenBank/DDBJ whole genome shotgun (WGS) entry which is preliminary data.</text>
</comment>
<evidence type="ECO:0000313" key="2">
    <source>
        <dbReference type="Proteomes" id="UP001367508"/>
    </source>
</evidence>
<dbReference type="EMBL" id="JAYMYQ010000001">
    <property type="protein sequence ID" value="KAK7361741.1"/>
    <property type="molecule type" value="Genomic_DNA"/>
</dbReference>
<reference evidence="1 2" key="1">
    <citation type="submission" date="2024-01" db="EMBL/GenBank/DDBJ databases">
        <title>The genomes of 5 underutilized Papilionoideae crops provide insights into root nodulation and disease resistanc.</title>
        <authorList>
            <person name="Jiang F."/>
        </authorList>
    </citation>
    <scope>NUCLEOTIDE SEQUENCE [LARGE SCALE GENOMIC DNA]</scope>
    <source>
        <strain evidence="1">LVBAO_FW01</strain>
        <tissue evidence="1">Leaves</tissue>
    </source>
</reference>